<reference evidence="2" key="2">
    <citation type="submission" date="2023-05" db="EMBL/GenBank/DDBJ databases">
        <authorList>
            <consortium name="Lawrence Berkeley National Laboratory"/>
            <person name="Steindorff A."/>
            <person name="Hensen N."/>
            <person name="Bonometti L."/>
            <person name="Westerberg I."/>
            <person name="Brannstrom I.O."/>
            <person name="Guillou S."/>
            <person name="Cros-Aarteil S."/>
            <person name="Calhoun S."/>
            <person name="Haridas S."/>
            <person name="Kuo A."/>
            <person name="Mondo S."/>
            <person name="Pangilinan J."/>
            <person name="Riley R."/>
            <person name="Labutti K."/>
            <person name="Andreopoulos B."/>
            <person name="Lipzen A."/>
            <person name="Chen C."/>
            <person name="Yanf M."/>
            <person name="Daum C."/>
            <person name="Ng V."/>
            <person name="Clum A."/>
            <person name="Ohm R."/>
            <person name="Martin F."/>
            <person name="Silar P."/>
            <person name="Natvig D."/>
            <person name="Lalanne C."/>
            <person name="Gautier V."/>
            <person name="Ament-Velasquez S.L."/>
            <person name="Kruys A."/>
            <person name="Hutchinson M.I."/>
            <person name="Powell A.J."/>
            <person name="Barry K."/>
            <person name="Miller A.N."/>
            <person name="Grigoriev I.V."/>
            <person name="Debuchy R."/>
            <person name="Gladieux P."/>
            <person name="Thoren M.H."/>
            <person name="Johannesson H."/>
        </authorList>
    </citation>
    <scope>NUCLEOTIDE SEQUENCE</scope>
    <source>
        <strain evidence="2">PSN243</strain>
    </source>
</reference>
<name>A0AAV9GJS1_9PEZI</name>
<feature type="signal peptide" evidence="1">
    <location>
        <begin position="1"/>
        <end position="18"/>
    </location>
</feature>
<proteinExistence type="predicted"/>
<dbReference type="EMBL" id="MU865943">
    <property type="protein sequence ID" value="KAK4448322.1"/>
    <property type="molecule type" value="Genomic_DNA"/>
</dbReference>
<dbReference type="AlphaFoldDB" id="A0AAV9GJS1"/>
<feature type="chain" id="PRO_5043945105" evidence="1">
    <location>
        <begin position="19"/>
        <end position="193"/>
    </location>
</feature>
<keyword evidence="1" id="KW-0732">Signal</keyword>
<keyword evidence="3" id="KW-1185">Reference proteome</keyword>
<reference evidence="2" key="1">
    <citation type="journal article" date="2023" name="Mol. Phylogenet. Evol.">
        <title>Genome-scale phylogeny and comparative genomics of the fungal order Sordariales.</title>
        <authorList>
            <person name="Hensen N."/>
            <person name="Bonometti L."/>
            <person name="Westerberg I."/>
            <person name="Brannstrom I.O."/>
            <person name="Guillou S."/>
            <person name="Cros-Aarteil S."/>
            <person name="Calhoun S."/>
            <person name="Haridas S."/>
            <person name="Kuo A."/>
            <person name="Mondo S."/>
            <person name="Pangilinan J."/>
            <person name="Riley R."/>
            <person name="LaButti K."/>
            <person name="Andreopoulos B."/>
            <person name="Lipzen A."/>
            <person name="Chen C."/>
            <person name="Yan M."/>
            <person name="Daum C."/>
            <person name="Ng V."/>
            <person name="Clum A."/>
            <person name="Steindorff A."/>
            <person name="Ohm R.A."/>
            <person name="Martin F."/>
            <person name="Silar P."/>
            <person name="Natvig D.O."/>
            <person name="Lalanne C."/>
            <person name="Gautier V."/>
            <person name="Ament-Velasquez S.L."/>
            <person name="Kruys A."/>
            <person name="Hutchinson M.I."/>
            <person name="Powell A.J."/>
            <person name="Barry K."/>
            <person name="Miller A.N."/>
            <person name="Grigoriev I.V."/>
            <person name="Debuchy R."/>
            <person name="Gladieux P."/>
            <person name="Hiltunen Thoren M."/>
            <person name="Johannesson H."/>
        </authorList>
    </citation>
    <scope>NUCLEOTIDE SEQUENCE</scope>
    <source>
        <strain evidence="2">PSN243</strain>
    </source>
</reference>
<sequence>MKFTHLLATLGIIPSTLADINSSLPRVDLLWMGSLTPGGSNMTLNGTAQSIYEQIVKLNPAYDASEHTEFAARSTELDVSHAKRSGTVNCNAGTWVDFNANCQEGLNYLRNLGGWCYTPPGSFARVSCSRGCGFYFCDTSGGGQWGLCANIAGDMSLISGACWATFTPSNAPLRHPPNMALPPHHRPRLCISK</sequence>
<comment type="caution">
    <text evidence="2">The sequence shown here is derived from an EMBL/GenBank/DDBJ whole genome shotgun (WGS) entry which is preliminary data.</text>
</comment>
<organism evidence="2 3">
    <name type="scientific">Podospora aff. communis PSN243</name>
    <dbReference type="NCBI Taxonomy" id="3040156"/>
    <lineage>
        <taxon>Eukaryota</taxon>
        <taxon>Fungi</taxon>
        <taxon>Dikarya</taxon>
        <taxon>Ascomycota</taxon>
        <taxon>Pezizomycotina</taxon>
        <taxon>Sordariomycetes</taxon>
        <taxon>Sordariomycetidae</taxon>
        <taxon>Sordariales</taxon>
        <taxon>Podosporaceae</taxon>
        <taxon>Podospora</taxon>
    </lineage>
</organism>
<accession>A0AAV9GJS1</accession>
<evidence type="ECO:0000313" key="3">
    <source>
        <dbReference type="Proteomes" id="UP001321760"/>
    </source>
</evidence>
<evidence type="ECO:0000256" key="1">
    <source>
        <dbReference type="SAM" id="SignalP"/>
    </source>
</evidence>
<gene>
    <name evidence="2" type="ORF">QBC34DRAFT_439080</name>
</gene>
<dbReference type="Proteomes" id="UP001321760">
    <property type="component" value="Unassembled WGS sequence"/>
</dbReference>
<evidence type="ECO:0000313" key="2">
    <source>
        <dbReference type="EMBL" id="KAK4448322.1"/>
    </source>
</evidence>
<protein>
    <submittedName>
        <fullName evidence="2">Uncharacterized protein</fullName>
    </submittedName>
</protein>